<evidence type="ECO:0000313" key="2">
    <source>
        <dbReference type="EMBL" id="EAP86183.1"/>
    </source>
</evidence>
<dbReference type="CDD" id="cd12797">
    <property type="entry name" value="M23_peptidase"/>
    <property type="match status" value="1"/>
</dbReference>
<proteinExistence type="predicted"/>
<dbReference type="KEGG" id="cat:CA2559_09121"/>
<feature type="domain" description="M23ase beta-sheet core" evidence="1">
    <location>
        <begin position="97"/>
        <end position="196"/>
    </location>
</feature>
<evidence type="ECO:0000259" key="1">
    <source>
        <dbReference type="Pfam" id="PF01551"/>
    </source>
</evidence>
<dbReference type="RefSeq" id="WP_013187569.1">
    <property type="nucleotide sequence ID" value="NC_014230.1"/>
</dbReference>
<dbReference type="OrthoDB" id="9801052at2"/>
<dbReference type="InterPro" id="IPR011055">
    <property type="entry name" value="Dup_hybrid_motif"/>
</dbReference>
<dbReference type="PANTHER" id="PTHR21666">
    <property type="entry name" value="PEPTIDASE-RELATED"/>
    <property type="match status" value="1"/>
</dbReference>
<reference evidence="2 3" key="1">
    <citation type="journal article" date="2010" name="J. Bacteriol.">
        <title>The complete genome sequence of Croceibacter atlanticus HTCC2559T.</title>
        <authorList>
            <person name="Oh H.M."/>
            <person name="Kang I."/>
            <person name="Ferriera S."/>
            <person name="Giovannoni S.J."/>
            <person name="Cho J.C."/>
        </authorList>
    </citation>
    <scope>NUCLEOTIDE SEQUENCE [LARGE SCALE GENOMIC DNA]</scope>
    <source>
        <strain evidence="3">ATCC BAA-628 / HTCC2559 / KCTC 12090</strain>
    </source>
</reference>
<dbReference type="SUPFAM" id="SSF51261">
    <property type="entry name" value="Duplicated hybrid motif"/>
    <property type="match status" value="1"/>
</dbReference>
<dbReference type="AlphaFoldDB" id="A3UC32"/>
<dbReference type="eggNOG" id="COG0739">
    <property type="taxonomic scope" value="Bacteria"/>
</dbReference>
<dbReference type="STRING" id="216432.CA2559_09121"/>
<keyword evidence="3" id="KW-1185">Reference proteome</keyword>
<dbReference type="PANTHER" id="PTHR21666:SF270">
    <property type="entry name" value="MUREIN HYDROLASE ACTIVATOR ENVC"/>
    <property type="match status" value="1"/>
</dbReference>
<name>A3UC32_CROAH</name>
<keyword evidence="2" id="KW-0808">Transferase</keyword>
<accession>A3UC32</accession>
<dbReference type="GO" id="GO:0008483">
    <property type="term" value="F:transaminase activity"/>
    <property type="evidence" value="ECO:0007669"/>
    <property type="project" value="UniProtKB-KW"/>
</dbReference>
<evidence type="ECO:0000313" key="3">
    <source>
        <dbReference type="Proteomes" id="UP000002297"/>
    </source>
</evidence>
<dbReference type="Pfam" id="PF01551">
    <property type="entry name" value="Peptidase_M23"/>
    <property type="match status" value="1"/>
</dbReference>
<sequence length="231" mass="26089">MNTSQFKEFLNSISSEFIPIIDSKYTKDDYIHIDLSTTNEDLKSIDVSSSSQFEIYIKDYLKKHDKKVAYGGYIETRGIYNRSSHFNQQDPNTERNIHLGLDVWVPANTNVLAPLKGTVHSFKNNTNFGDYGPTIILEHHLESIVFYTLYGHLSTNSLKNIDIGQVVEKGDCIAQLGVAEINGDYAPHLHFQIIKDMGRYSGDYPGVTSKLKLKELMANGEDPKLLLNLPS</sequence>
<dbReference type="InterPro" id="IPR050570">
    <property type="entry name" value="Cell_wall_metabolism_enzyme"/>
</dbReference>
<dbReference type="Gene3D" id="2.70.70.10">
    <property type="entry name" value="Glucose Permease (Domain IIA)"/>
    <property type="match status" value="1"/>
</dbReference>
<organism evidence="2 3">
    <name type="scientific">Croceibacter atlanticus (strain ATCC BAA-628 / JCM 21780 / CIP 108009 / IAM 15332 / KCTC 12090 / HTCC2559)</name>
    <dbReference type="NCBI Taxonomy" id="216432"/>
    <lineage>
        <taxon>Bacteria</taxon>
        <taxon>Pseudomonadati</taxon>
        <taxon>Bacteroidota</taxon>
        <taxon>Flavobacteriia</taxon>
        <taxon>Flavobacteriales</taxon>
        <taxon>Flavobacteriaceae</taxon>
        <taxon>Croceibacter</taxon>
    </lineage>
</organism>
<gene>
    <name evidence="2" type="ordered locus">CA2559_09121</name>
</gene>
<dbReference type="HOGENOM" id="CLU_104232_0_0_10"/>
<dbReference type="GeneID" id="89453572"/>
<dbReference type="EMBL" id="CP002046">
    <property type="protein sequence ID" value="EAP86183.1"/>
    <property type="molecule type" value="Genomic_DNA"/>
</dbReference>
<keyword evidence="2" id="KW-0032">Aminotransferase</keyword>
<dbReference type="GO" id="GO:0004222">
    <property type="term" value="F:metalloendopeptidase activity"/>
    <property type="evidence" value="ECO:0007669"/>
    <property type="project" value="TreeGrafter"/>
</dbReference>
<protein>
    <submittedName>
        <fullName evidence="2">Putative enzyme with aminotransferase class-III domain protein</fullName>
    </submittedName>
</protein>
<dbReference type="InterPro" id="IPR016047">
    <property type="entry name" value="M23ase_b-sheet_dom"/>
</dbReference>
<dbReference type="Proteomes" id="UP000002297">
    <property type="component" value="Chromosome"/>
</dbReference>